<gene>
    <name evidence="2" type="ORF">OMED0929_LOCUS906</name>
</gene>
<reference evidence="2" key="1">
    <citation type="submission" date="2021-01" db="EMBL/GenBank/DDBJ databases">
        <authorList>
            <person name="Corre E."/>
            <person name="Pelletier E."/>
            <person name="Niang G."/>
            <person name="Scheremetjew M."/>
            <person name="Finn R."/>
            <person name="Kale V."/>
            <person name="Holt S."/>
            <person name="Cochrane G."/>
            <person name="Meng A."/>
            <person name="Brown T."/>
            <person name="Cohen L."/>
        </authorList>
    </citation>
    <scope>NUCLEOTIDE SEQUENCE</scope>
    <source>
        <strain evidence="2">Clade-D-RCC2572</strain>
    </source>
</reference>
<evidence type="ECO:0000256" key="1">
    <source>
        <dbReference type="SAM" id="MobiDB-lite"/>
    </source>
</evidence>
<dbReference type="AlphaFoldDB" id="A0A7S0KC03"/>
<organism evidence="2">
    <name type="scientific">Ostreococcus mediterraneus</name>
    <dbReference type="NCBI Taxonomy" id="1486918"/>
    <lineage>
        <taxon>Eukaryota</taxon>
        <taxon>Viridiplantae</taxon>
        <taxon>Chlorophyta</taxon>
        <taxon>Mamiellophyceae</taxon>
        <taxon>Mamiellales</taxon>
        <taxon>Bathycoccaceae</taxon>
        <taxon>Ostreococcus</taxon>
    </lineage>
</organism>
<name>A0A7S0KC03_9CHLO</name>
<evidence type="ECO:0000313" key="2">
    <source>
        <dbReference type="EMBL" id="CAD8576874.1"/>
    </source>
</evidence>
<feature type="region of interest" description="Disordered" evidence="1">
    <location>
        <begin position="171"/>
        <end position="200"/>
    </location>
</feature>
<sequence length="246" mass="27345">MMTTFTRAPPPLTAFTRARALTARIDRASTARRRRARTRATDDDDTVVGGAQPSRSTSSASEFEPRVDVRATVVGAMIFTAFAVVNRRIAGAVERRKTRETLEKELQRVKVERLSGDASVDDEEDLRRAYDEALIEEVRAREVFGGLFRVRMPQPLGKALSEVEKENRLVDETSAKLKGRRSGDVNDKDDRDQGEPQMMPPWWMTSVSTVVVILLTWSAIGLGSVDPVATAPPLDDSTLAAFRRDL</sequence>
<proteinExistence type="predicted"/>
<accession>A0A7S0KC03</accession>
<feature type="compositionally biased region" description="Basic and acidic residues" evidence="1">
    <location>
        <begin position="171"/>
        <end position="194"/>
    </location>
</feature>
<protein>
    <submittedName>
        <fullName evidence="2">Uncharacterized protein</fullName>
    </submittedName>
</protein>
<dbReference type="EMBL" id="HBEW01001031">
    <property type="protein sequence ID" value="CAD8576874.1"/>
    <property type="molecule type" value="Transcribed_RNA"/>
</dbReference>
<feature type="region of interest" description="Disordered" evidence="1">
    <location>
        <begin position="27"/>
        <end position="64"/>
    </location>
</feature>